<dbReference type="Pfam" id="PF01368">
    <property type="entry name" value="DHH"/>
    <property type="match status" value="1"/>
</dbReference>
<dbReference type="InterPro" id="IPR051319">
    <property type="entry name" value="Oligoribo/pAp-PDE_c-di-AMP_PDE"/>
</dbReference>
<comment type="caution">
    <text evidence="2">The sequence shown here is derived from an EMBL/GenBank/DDBJ whole genome shotgun (WGS) entry which is preliminary data.</text>
</comment>
<proteinExistence type="predicted"/>
<dbReference type="EMBL" id="JAAZNV010000007">
    <property type="protein sequence ID" value="NMB91568.1"/>
    <property type="molecule type" value="Genomic_DNA"/>
</dbReference>
<gene>
    <name evidence="2" type="ORF">GYA37_01820</name>
</gene>
<reference evidence="2 3" key="1">
    <citation type="journal article" date="2020" name="Biotechnol. Biofuels">
        <title>New insights from the biogas microbiome by comprehensive genome-resolved metagenomics of nearly 1600 species originating from multiple anaerobic digesters.</title>
        <authorList>
            <person name="Campanaro S."/>
            <person name="Treu L."/>
            <person name="Rodriguez-R L.M."/>
            <person name="Kovalovszki A."/>
            <person name="Ziels R.M."/>
            <person name="Maus I."/>
            <person name="Zhu X."/>
            <person name="Kougias P.G."/>
            <person name="Basile A."/>
            <person name="Luo G."/>
            <person name="Schluter A."/>
            <person name="Konstantinidis K.T."/>
            <person name="Angelidaki I."/>
        </authorList>
    </citation>
    <scope>NUCLEOTIDE SEQUENCE [LARGE SCALE GENOMIC DNA]</scope>
    <source>
        <strain evidence="2">AS27yjCOA_202</strain>
    </source>
</reference>
<dbReference type="Proteomes" id="UP000590542">
    <property type="component" value="Unassembled WGS sequence"/>
</dbReference>
<dbReference type="PANTHER" id="PTHR47618">
    <property type="entry name" value="BIFUNCTIONAL OLIGORIBONUCLEASE AND PAP PHOSPHATASE NRNA"/>
    <property type="match status" value="1"/>
</dbReference>
<dbReference type="SUPFAM" id="SSF64182">
    <property type="entry name" value="DHH phosphoesterases"/>
    <property type="match status" value="1"/>
</dbReference>
<accession>A0A7X9HTM8</accession>
<evidence type="ECO:0000313" key="3">
    <source>
        <dbReference type="Proteomes" id="UP000590542"/>
    </source>
</evidence>
<dbReference type="Gene3D" id="3.90.1640.10">
    <property type="entry name" value="inorganic pyrophosphatase (n-terminal core)"/>
    <property type="match status" value="1"/>
</dbReference>
<sequence length="307" mass="35346">MEKIGVTLAKYTLDIDSVACAISYAELLNLEGKEAIAYIPESLNSSVTDEIKSWGLNYEKEPSNKEETKYVLVDTTDPHTFPEFVSEDKIIEIYDHHTGYEEYWNKKIGNKAKIELIGACATLIWEEYKKRGFADKISTVSAKLLYAAIVSNTLNFKATITSPRDAQAFKELTLIANLPKDWIQDYFISQEEFIYKNPREAITRDIKIIDLPNLGKKITIGQVELWDSRKFVVDYKHLINEILVTLEPNEWFFNAPCISKGKNYVYSESEWIRKILVDNFNVKFEDGIGETNKLIERKEFVKALQGL</sequence>
<dbReference type="AlphaFoldDB" id="A0A7X9HTM8"/>
<evidence type="ECO:0000259" key="1">
    <source>
        <dbReference type="Pfam" id="PF01368"/>
    </source>
</evidence>
<dbReference type="PANTHER" id="PTHR47618:SF1">
    <property type="entry name" value="BIFUNCTIONAL OLIGORIBONUCLEASE AND PAP PHOSPHATASE NRNA"/>
    <property type="match status" value="1"/>
</dbReference>
<dbReference type="InterPro" id="IPR038763">
    <property type="entry name" value="DHH_sf"/>
</dbReference>
<protein>
    <recommendedName>
        <fullName evidence="1">DDH domain-containing protein</fullName>
    </recommendedName>
</protein>
<evidence type="ECO:0000313" key="2">
    <source>
        <dbReference type="EMBL" id="NMB91568.1"/>
    </source>
</evidence>
<organism evidence="2 3">
    <name type="scientific">candidate division WWE3 bacterium</name>
    <dbReference type="NCBI Taxonomy" id="2053526"/>
    <lineage>
        <taxon>Bacteria</taxon>
        <taxon>Katanobacteria</taxon>
    </lineage>
</organism>
<feature type="domain" description="DDH" evidence="1">
    <location>
        <begin position="10"/>
        <end position="149"/>
    </location>
</feature>
<name>A0A7X9HTM8_UNCKA</name>
<dbReference type="InterPro" id="IPR001667">
    <property type="entry name" value="DDH_dom"/>
</dbReference>